<organism evidence="1 2">
    <name type="scientific">Dipteronia sinensis</name>
    <dbReference type="NCBI Taxonomy" id="43782"/>
    <lineage>
        <taxon>Eukaryota</taxon>
        <taxon>Viridiplantae</taxon>
        <taxon>Streptophyta</taxon>
        <taxon>Embryophyta</taxon>
        <taxon>Tracheophyta</taxon>
        <taxon>Spermatophyta</taxon>
        <taxon>Magnoliopsida</taxon>
        <taxon>eudicotyledons</taxon>
        <taxon>Gunneridae</taxon>
        <taxon>Pentapetalae</taxon>
        <taxon>rosids</taxon>
        <taxon>malvids</taxon>
        <taxon>Sapindales</taxon>
        <taxon>Sapindaceae</taxon>
        <taxon>Hippocastanoideae</taxon>
        <taxon>Acereae</taxon>
        <taxon>Dipteronia</taxon>
    </lineage>
</organism>
<dbReference type="Proteomes" id="UP001281410">
    <property type="component" value="Unassembled WGS sequence"/>
</dbReference>
<reference evidence="1" key="1">
    <citation type="journal article" date="2023" name="Plant J.">
        <title>Genome sequences and population genomics provide insights into the demographic history, inbreeding, and mutation load of two 'living fossil' tree species of Dipteronia.</title>
        <authorList>
            <person name="Feng Y."/>
            <person name="Comes H.P."/>
            <person name="Chen J."/>
            <person name="Zhu S."/>
            <person name="Lu R."/>
            <person name="Zhang X."/>
            <person name="Li P."/>
            <person name="Qiu J."/>
            <person name="Olsen K.M."/>
            <person name="Qiu Y."/>
        </authorList>
    </citation>
    <scope>NUCLEOTIDE SEQUENCE</scope>
    <source>
        <strain evidence="1">NBL</strain>
    </source>
</reference>
<comment type="caution">
    <text evidence="1">The sequence shown here is derived from an EMBL/GenBank/DDBJ whole genome shotgun (WGS) entry which is preliminary data.</text>
</comment>
<keyword evidence="2" id="KW-1185">Reference proteome</keyword>
<sequence>MSWIDSILSSWRLSVLINRVLKGYFHCSRGVRQGNPLFPLLFCIAEDFISRFLSRMVESSLLLPISSPRGLVAPTHLFYANDVLIFYRGTVKNLKSIMQAFDVYKGLSSQFIKWSKSSIFFGLSISHAWIGRLQYLVGMQIEHLPFSYLGVLLFRGKPTGSLLQPVVDKIISKFSKWKGKALCMVGRATLIKSVITGSFVHSVMIYKWPSLLLRLINRNLRNFLWTDLCEESKLIWVAWNRCFRPLSNDGLGLK</sequence>
<gene>
    <name evidence="1" type="ORF">Dsin_010800</name>
</gene>
<evidence type="ECO:0000313" key="2">
    <source>
        <dbReference type="Proteomes" id="UP001281410"/>
    </source>
</evidence>
<dbReference type="PANTHER" id="PTHR33116:SF78">
    <property type="entry name" value="OS12G0587133 PROTEIN"/>
    <property type="match status" value="1"/>
</dbReference>
<dbReference type="AlphaFoldDB" id="A0AAE0ATY1"/>
<proteinExistence type="predicted"/>
<dbReference type="EMBL" id="JANJYJ010000003">
    <property type="protein sequence ID" value="KAK3223775.1"/>
    <property type="molecule type" value="Genomic_DNA"/>
</dbReference>
<name>A0AAE0ATY1_9ROSI</name>
<dbReference type="PANTHER" id="PTHR33116">
    <property type="entry name" value="REVERSE TRANSCRIPTASE ZINC-BINDING DOMAIN-CONTAINING PROTEIN-RELATED-RELATED"/>
    <property type="match status" value="1"/>
</dbReference>
<protein>
    <recommendedName>
        <fullName evidence="3">Reverse transcriptase domain-containing protein</fullName>
    </recommendedName>
</protein>
<accession>A0AAE0ATY1</accession>
<evidence type="ECO:0008006" key="3">
    <source>
        <dbReference type="Google" id="ProtNLM"/>
    </source>
</evidence>
<evidence type="ECO:0000313" key="1">
    <source>
        <dbReference type="EMBL" id="KAK3223775.1"/>
    </source>
</evidence>